<gene>
    <name evidence="3" type="ORF">M1O15_10220</name>
</gene>
<dbReference type="SUPFAM" id="SSF46955">
    <property type="entry name" value="Putative DNA-binding domain"/>
    <property type="match status" value="1"/>
</dbReference>
<organism evidence="3 4">
    <name type="scientific">Streptomyces lichenis</name>
    <dbReference type="NCBI Taxonomy" id="2306967"/>
    <lineage>
        <taxon>Bacteria</taxon>
        <taxon>Bacillati</taxon>
        <taxon>Actinomycetota</taxon>
        <taxon>Actinomycetes</taxon>
        <taxon>Kitasatosporales</taxon>
        <taxon>Streptomycetaceae</taxon>
        <taxon>Streptomyces</taxon>
    </lineage>
</organism>
<dbReference type="SMART" id="SM00422">
    <property type="entry name" value="HTH_MERR"/>
    <property type="match status" value="1"/>
</dbReference>
<dbReference type="InterPro" id="IPR000551">
    <property type="entry name" value="MerR-type_HTH_dom"/>
</dbReference>
<evidence type="ECO:0000259" key="2">
    <source>
        <dbReference type="PROSITE" id="PS50937"/>
    </source>
</evidence>
<dbReference type="InterPro" id="IPR047057">
    <property type="entry name" value="MerR_fam"/>
</dbReference>
<comment type="caution">
    <text evidence="3">The sequence shown here is derived from an EMBL/GenBank/DDBJ whole genome shotgun (WGS) entry which is preliminary data.</text>
</comment>
<evidence type="ECO:0000256" key="1">
    <source>
        <dbReference type="ARBA" id="ARBA00023125"/>
    </source>
</evidence>
<evidence type="ECO:0000313" key="3">
    <source>
        <dbReference type="EMBL" id="MCK8677763.1"/>
    </source>
</evidence>
<accession>A0ABT0I8X6</accession>
<dbReference type="Proteomes" id="UP001522868">
    <property type="component" value="Unassembled WGS sequence"/>
</dbReference>
<dbReference type="EMBL" id="JALPTH010000007">
    <property type="protein sequence ID" value="MCK8677763.1"/>
    <property type="molecule type" value="Genomic_DNA"/>
</dbReference>
<feature type="domain" description="HTH merR-type" evidence="2">
    <location>
        <begin position="1"/>
        <end position="61"/>
    </location>
</feature>
<dbReference type="PANTHER" id="PTHR30204">
    <property type="entry name" value="REDOX-CYCLING DRUG-SENSING TRANSCRIPTIONAL ACTIVATOR SOXR"/>
    <property type="match status" value="1"/>
</dbReference>
<dbReference type="Pfam" id="PF13411">
    <property type="entry name" value="MerR_1"/>
    <property type="match status" value="1"/>
</dbReference>
<keyword evidence="4" id="KW-1185">Reference proteome</keyword>
<reference evidence="3 4" key="1">
    <citation type="submission" date="2022-04" db="EMBL/GenBank/DDBJ databases">
        <title>Streptomyces sp. nov. LCR6-01 isolated from Lichen of Dirinaria sp.</title>
        <authorList>
            <person name="Kanchanasin P."/>
            <person name="Tanasupawat S."/>
            <person name="Phongsopitanun W."/>
        </authorList>
    </citation>
    <scope>NUCLEOTIDE SEQUENCE [LARGE SCALE GENOMIC DNA]</scope>
    <source>
        <strain evidence="3 4">LCR6-01</strain>
    </source>
</reference>
<proteinExistence type="predicted"/>
<keyword evidence="1" id="KW-0238">DNA-binding</keyword>
<dbReference type="InterPro" id="IPR009061">
    <property type="entry name" value="DNA-bd_dom_put_sf"/>
</dbReference>
<dbReference type="PROSITE" id="PS50937">
    <property type="entry name" value="HTH_MERR_2"/>
    <property type="match status" value="1"/>
</dbReference>
<dbReference type="PANTHER" id="PTHR30204:SF93">
    <property type="entry name" value="HTH MERR-TYPE DOMAIN-CONTAINING PROTEIN"/>
    <property type="match status" value="1"/>
</dbReference>
<evidence type="ECO:0000313" key="4">
    <source>
        <dbReference type="Proteomes" id="UP001522868"/>
    </source>
</evidence>
<name>A0ABT0I8X6_9ACTN</name>
<protein>
    <submittedName>
        <fullName evidence="3">MerR family transcriptional regulator</fullName>
    </submittedName>
</protein>
<dbReference type="Gene3D" id="1.10.1660.10">
    <property type="match status" value="1"/>
</dbReference>
<sequence>MVGVRPPVLRLWEARGLLRPEREAGTGYRRYGRTELHAARVVALLRRAHHPLATIEAVLAELRETGSPDRVLAELGRRDREVTRRSLRCLAASAALHAFLEHPGAPGAAAPSPAQGR</sequence>